<evidence type="ECO:0000313" key="7">
    <source>
        <dbReference type="EMBL" id="BCJ86307.1"/>
    </source>
</evidence>
<dbReference type="EMBL" id="AP023366">
    <property type="protein sequence ID" value="BCJ86307.1"/>
    <property type="molecule type" value="Genomic_DNA"/>
</dbReference>
<evidence type="ECO:0000256" key="5">
    <source>
        <dbReference type="ARBA" id="ARBA00041564"/>
    </source>
</evidence>
<dbReference type="KEGG" id="eff:skT53_12920"/>
<dbReference type="InterPro" id="IPR015890">
    <property type="entry name" value="Chorismate_C"/>
</dbReference>
<accession>A0A7I8D8H3</accession>
<protein>
    <recommendedName>
        <fullName evidence="3">isochorismate synthase</fullName>
        <ecNumber evidence="3">5.4.4.2</ecNumber>
    </recommendedName>
    <alternativeName>
        <fullName evidence="5">Isochorismate mutase</fullName>
    </alternativeName>
</protein>
<dbReference type="PANTHER" id="PTHR42839:SF1">
    <property type="entry name" value="ISOCHORISMATE SYNTHASE MENF"/>
    <property type="match status" value="1"/>
</dbReference>
<evidence type="ECO:0000259" key="6">
    <source>
        <dbReference type="Pfam" id="PF00425"/>
    </source>
</evidence>
<keyword evidence="8" id="KW-1185">Reference proteome</keyword>
<dbReference type="GO" id="GO:0009697">
    <property type="term" value="P:salicylic acid biosynthetic process"/>
    <property type="evidence" value="ECO:0007669"/>
    <property type="project" value="TreeGrafter"/>
</dbReference>
<comment type="catalytic activity">
    <reaction evidence="1">
        <text>chorismate = isochorismate</text>
        <dbReference type="Rhea" id="RHEA:18985"/>
        <dbReference type="ChEBI" id="CHEBI:29748"/>
        <dbReference type="ChEBI" id="CHEBI:29780"/>
        <dbReference type="EC" id="5.4.4.2"/>
    </reaction>
</comment>
<dbReference type="InterPro" id="IPR005801">
    <property type="entry name" value="ADC_synthase"/>
</dbReference>
<evidence type="ECO:0000256" key="1">
    <source>
        <dbReference type="ARBA" id="ARBA00000799"/>
    </source>
</evidence>
<dbReference type="NCBIfam" id="TIGR00543">
    <property type="entry name" value="isochor_syn"/>
    <property type="match status" value="1"/>
</dbReference>
<organism evidence="7 8">
    <name type="scientific">Effusibacillus dendaii</name>
    <dbReference type="NCBI Taxonomy" id="2743772"/>
    <lineage>
        <taxon>Bacteria</taxon>
        <taxon>Bacillati</taxon>
        <taxon>Bacillota</taxon>
        <taxon>Bacilli</taxon>
        <taxon>Bacillales</taxon>
        <taxon>Alicyclobacillaceae</taxon>
        <taxon>Effusibacillus</taxon>
    </lineage>
</organism>
<comment type="similarity">
    <text evidence="2">Belongs to the isochorismate synthase family.</text>
</comment>
<dbReference type="GO" id="GO:0008909">
    <property type="term" value="F:isochorismate synthase activity"/>
    <property type="evidence" value="ECO:0007669"/>
    <property type="project" value="UniProtKB-EC"/>
</dbReference>
<evidence type="ECO:0000256" key="4">
    <source>
        <dbReference type="ARBA" id="ARBA00023235"/>
    </source>
</evidence>
<dbReference type="EC" id="5.4.4.2" evidence="3"/>
<keyword evidence="4" id="KW-0413">Isomerase</keyword>
<dbReference type="SUPFAM" id="SSF56322">
    <property type="entry name" value="ADC synthase"/>
    <property type="match status" value="1"/>
</dbReference>
<dbReference type="InterPro" id="IPR004561">
    <property type="entry name" value="IsoChor_synthase"/>
</dbReference>
<sequence length="478" mass="53326">MVISNLMLTNQQQLQQFLARGIKRATALQRQILCSFTTEAPVFDAVEIFRSGMTLVNECMYWSTPDRSLRLTGIGSAVTAEANGTQRWRQITQQLKQIKQVTLQSAPAEIPGTGPLWLGGFSFDPLQPNKDEIWRAYPDAQLMIPGFLFTVSNNRYWITVNVMVGASDDACKLADELIKKQYALLNGSSESNPTREPQSPAALKVDQGDAAYWKQAVSQAVDKILQNQLQKTVLARKVLVRSEQPFRPADVLRNLLEMQPDCYHFAISRGSCCFLGATPERLTAVQGSRVDAACLAGSIARGNNETEDRELAEYLRNDMKNRAEHAFVVDMLQHTLEPFCETVQAKNQPELMKLQYIQHLYTPVTGTLKPNETILSLLPELHPTPAVGGFPREEAIQQIRILENMDRGWYASPIGWVDSQGNGEYAVALRSALIDNRDAWLFAGCGIVADSNPEDEYAETCLKLRPMLSALGGHHNEK</sequence>
<dbReference type="Gene3D" id="3.60.120.10">
    <property type="entry name" value="Anthranilate synthase"/>
    <property type="match status" value="1"/>
</dbReference>
<dbReference type="Pfam" id="PF00425">
    <property type="entry name" value="Chorismate_bind"/>
    <property type="match status" value="1"/>
</dbReference>
<reference evidence="7 8" key="1">
    <citation type="submission" date="2020-08" db="EMBL/GenBank/DDBJ databases">
        <title>Complete Genome Sequence of Effusibacillus dendaii Strain skT53, Isolated from Farmland soil.</title>
        <authorList>
            <person name="Konishi T."/>
            <person name="Kawasaki H."/>
        </authorList>
    </citation>
    <scope>NUCLEOTIDE SEQUENCE [LARGE SCALE GENOMIC DNA]</scope>
    <source>
        <strain evidence="8">skT53</strain>
    </source>
</reference>
<proteinExistence type="inferred from homology"/>
<dbReference type="Proteomes" id="UP000593802">
    <property type="component" value="Chromosome"/>
</dbReference>
<dbReference type="AlphaFoldDB" id="A0A7I8D8H3"/>
<evidence type="ECO:0000256" key="3">
    <source>
        <dbReference type="ARBA" id="ARBA00012824"/>
    </source>
</evidence>
<feature type="domain" description="Chorismate-utilising enzyme C-terminal" evidence="6">
    <location>
        <begin position="211"/>
        <end position="463"/>
    </location>
</feature>
<dbReference type="PANTHER" id="PTHR42839">
    <property type="entry name" value="ISOCHORISMATE SYNTHASE ENTC"/>
    <property type="match status" value="1"/>
</dbReference>
<evidence type="ECO:0000313" key="8">
    <source>
        <dbReference type="Proteomes" id="UP000593802"/>
    </source>
</evidence>
<dbReference type="RefSeq" id="WP_200760318.1">
    <property type="nucleotide sequence ID" value="NZ_AP023366.1"/>
</dbReference>
<gene>
    <name evidence="7" type="ORF">skT53_12920</name>
</gene>
<name>A0A7I8D8H3_9BACL</name>
<evidence type="ECO:0000256" key="2">
    <source>
        <dbReference type="ARBA" id="ARBA00005297"/>
    </source>
</evidence>